<proteinExistence type="predicted"/>
<name>A0ACC7NU85_9BACL</name>
<keyword evidence="2" id="KW-1185">Reference proteome</keyword>
<comment type="caution">
    <text evidence="1">The sequence shown here is derived from an EMBL/GenBank/DDBJ whole genome shotgun (WGS) entry which is preliminary data.</text>
</comment>
<evidence type="ECO:0000313" key="2">
    <source>
        <dbReference type="Proteomes" id="UP001631969"/>
    </source>
</evidence>
<dbReference type="Proteomes" id="UP001631969">
    <property type="component" value="Unassembled WGS sequence"/>
</dbReference>
<protein>
    <submittedName>
        <fullName evidence="1">PKD domain-containing protein</fullName>
    </submittedName>
</protein>
<evidence type="ECO:0000313" key="1">
    <source>
        <dbReference type="EMBL" id="MFM9328258.1"/>
    </source>
</evidence>
<accession>A0ACC7NU85</accession>
<organism evidence="1 2">
    <name type="scientific">Paenibacillus mesotrionivorans</name>
    <dbReference type="NCBI Taxonomy" id="3160968"/>
    <lineage>
        <taxon>Bacteria</taxon>
        <taxon>Bacillati</taxon>
        <taxon>Bacillota</taxon>
        <taxon>Bacilli</taxon>
        <taxon>Bacillales</taxon>
        <taxon>Paenibacillaceae</taxon>
        <taxon>Paenibacillus</taxon>
    </lineage>
</organism>
<reference evidence="1" key="1">
    <citation type="submission" date="2024-12" db="EMBL/GenBank/DDBJ databases">
        <authorList>
            <person name="Wu N."/>
        </authorList>
    </citation>
    <scope>NUCLEOTIDE SEQUENCE</scope>
    <source>
        <strain evidence="1">P15</strain>
    </source>
</reference>
<sequence>MLRRVKKHPKKATALLVVVLVVTMLSGILWPSGSGIVHAESITLAYSADSYWDGYAYSKYSTLVPSNTVAKAGYKIKSLKVINYLNSQVEQTLSQAVGQSSYILTENLFGIRTKVTSVRNETTKGYYAWYRYAKSANGDNWHANFARVDDSYNEYGDSRTSKSTELDSYGMPKHPGTTDTNLSLTGSREKSFYTESGQWVDTPYISHEELTGKATVNENITIPGPDGEGIVGEAKANKISNYIVDAFPDLNRIIVRFAQDFNYVEDNFKPLAAYGAALMVYFSAFTVDLESYTYHYPYKLDVEWEPIGSPTPSSSATPTPTTAPTLDDLEVVSLSYAPTAFTARDDVTFTYVFRNNSNRGWSNFYYSINGTHYLFTGTLPVGSSHTGSLTRKIDSPFTLTVKIDSRNEIPEFNETNNEKTVTAVPNAVADNDPPEGRLKWFYQGTDRVADTVVEGTPVDLKYVDVKDPDNDPVGYRMNFSDWNSTFYKTYMTNRYTSGDGYDVFTNISTVGAVGYHIARGRLVDPYGGYTDLSASLTVIPPNPVAMCEVPSTTKSRRPLAAGAINANKSYSPLNRTIDHSRDEWTNNLPFYINDTESDTIETVILEKVFDNTGLASLNRDACSITVKPDLPPIAKVVAPALGIRGEDFEIMSESHSPDGDPIVEVLWYMRYDANNDGVFNNNTEPWTAITGTPSKYIFRPTKIGKYQFKIKVKEDYGKEAEAVSGIMDVINLAPEVSFDLTGSNPNPDQNMPQVFTGDTIKNTWELYRTNTNVRVNRIPTYRWQTANGALVSGAGKNNESYKSDYNFVNNPNGPGTYQNYTTPLNDNGWGRNGLSIYKAFTAPENGYSQPLWLPDANGKPSTWVDAKTTPIVSDKTYLFVGNTLEKLYALNKSKIGRYESKLEMDFQYNTGTYKAYWLDGNPYDYVIDLSKVPSSSIVQTRTIPFYRDSVYRWETTAMDAIQAGNAYVAGPYIYYVFTVKKPYKVVESEDSDGYSYTNTFYEIQPYGCSFKAANAELISCFPMPGETSNGSYVYKPKVIVKGHNLVTLLSNPTDAAAVLNGYFGLIQQETDVKGNTVSTTYSDGSNNPTVMTPYEKKTVRWPATDTPVSFIPPQYSVAACSFTAKFEDPFRDAEGNFYMYETKSCRDGDSAITPFDYNMRAYPELGLGSYVAKYDQNYKLVWRARTRGNLFSYTLVGYVTDYRDNVSTMVVNSLNRTLVAKTLYVTPGSWGDSYSVINDLIDLDTGVVQPWTGPVLNGMSSTLKVDAWGNYTSANGAFNIFGQNVNLNRAGGSKLAGNVNPFAQSWTEIVSLSKFYEEFVGDGLLLSAHQTNNLSSMGYNNPPSGSSVYWIDKGPVAEAAAIQPRYDYGQFMSPVTAADAEFSFGFTTEQVKVDSSQFGFSFRMQDPTNRLTVEFDGNTVSLSKYQWGNRYVLASNSYSLQDNKDYSVKIRTVGNKVSVWVNKVPYFVDVADSSFSSGRFGPFSDKSFVTFRGISHKVYQEASIWGSDFAILDEAAGVAQLNYDNINFMDPEHDPMSGSFFWQYTHSPMFLNNGGVSPLNGSSYSSGLPTFDRVGRWEVSLMAKDDPAPEPGYRYPDMTFDGYRKNSNSFKRTITVHRRPVSVLNTALNGNTVTWNDSSYDPDRFDINTGYAEPGYAANRGIFERRHIAISPSGVQYNYMVTSLDEKGTWTLGLQVKDEFGAWSFLETAQVEVAKNANRKPSVILTNPAGTEDSPTYLPVNVNPTITWTRSDSDPDTLYTAYELVAEAIYTGGWGGVSISERISGAKAELTREVNGSFFASQIWGNTATKYRVKIRVKDETEWSDWSNVGWFSSILPPSATLTFPLGTQDNPTYVPTLRPTITWDQKDPNSNQVVAQEINVWNENGTLYSNQVRNVAYADYAKTADSWQLNTDVPMGAKMRVTVRVKNSANVWSPWSNSGWFITNRPPAASMAVPDGSEHAPTMFNTLRPTFVWYQTDPDPGTVFTYFQIQVTNAANTVTLLDSGEFWQNTSAATGSWQASADLPAGQKLRVRVRVFDGHVWSDWSAQTWFYINRAPVADFDWSPKPVWEGDAVRLTSLSYDPDGDALTYLWHIVGPSGQELTGSLPEWTGVWTEPGGYRITLTVSDGLAEASAQKTVEVLPLTIGADILHTPEWLQYHVERGHETAHAPKDFYAGEKLLLHVTSAPAPVRIAEAYLEATGIGGDSIRVEVLLAAGSTPVLFQGELYDPVMGSLDNRLPDGLHEVHFRLVYSNGVVKETAVPFRIIGSALGAVGVHRVQ</sequence>
<gene>
    <name evidence="1" type="ORF">ACI1P1_08170</name>
</gene>
<dbReference type="EMBL" id="JBJURJ010000004">
    <property type="protein sequence ID" value="MFM9328258.1"/>
    <property type="molecule type" value="Genomic_DNA"/>
</dbReference>